<dbReference type="EMBL" id="SNZF01000004">
    <property type="protein sequence ID" value="TDR36812.1"/>
    <property type="molecule type" value="Genomic_DNA"/>
</dbReference>
<keyword evidence="10" id="KW-0413">Isomerase</keyword>
<dbReference type="PATRIC" id="fig|69279.3.peg.1253"/>
<dbReference type="InterPro" id="IPR012336">
    <property type="entry name" value="Thioredoxin-like_fold"/>
</dbReference>
<dbReference type="GO" id="GO:0016491">
    <property type="term" value="F:oxidoreductase activity"/>
    <property type="evidence" value="ECO:0007669"/>
    <property type="project" value="UniProtKB-KW"/>
</dbReference>
<name>A0A011TZX8_9HYPH</name>
<feature type="domain" description="Thioredoxin" evidence="8">
    <location>
        <begin position="34"/>
        <end position="228"/>
    </location>
</feature>
<dbReference type="Proteomes" id="UP000294958">
    <property type="component" value="Unassembled WGS sequence"/>
</dbReference>
<organism evidence="9 11">
    <name type="scientific">Aquamicrobium defluvii</name>
    <dbReference type="NCBI Taxonomy" id="69279"/>
    <lineage>
        <taxon>Bacteria</taxon>
        <taxon>Pseudomonadati</taxon>
        <taxon>Pseudomonadota</taxon>
        <taxon>Alphaproteobacteria</taxon>
        <taxon>Hyphomicrobiales</taxon>
        <taxon>Phyllobacteriaceae</taxon>
        <taxon>Aquamicrobium</taxon>
    </lineage>
</organism>
<evidence type="ECO:0000313" key="11">
    <source>
        <dbReference type="Proteomes" id="UP000019849"/>
    </source>
</evidence>
<dbReference type="PANTHER" id="PTHR13887:SF14">
    <property type="entry name" value="DISULFIDE BOND FORMATION PROTEIN D"/>
    <property type="match status" value="1"/>
</dbReference>
<dbReference type="Pfam" id="PF13462">
    <property type="entry name" value="Thioredoxin_4"/>
    <property type="match status" value="1"/>
</dbReference>
<dbReference type="SUPFAM" id="SSF52833">
    <property type="entry name" value="Thioredoxin-like"/>
    <property type="match status" value="1"/>
</dbReference>
<dbReference type="PROSITE" id="PS51352">
    <property type="entry name" value="THIOREDOXIN_2"/>
    <property type="match status" value="1"/>
</dbReference>
<dbReference type="EMBL" id="JENY01000006">
    <property type="protein sequence ID" value="EXL09697.1"/>
    <property type="molecule type" value="Genomic_DNA"/>
</dbReference>
<keyword evidence="6" id="KW-0676">Redox-active center</keyword>
<dbReference type="GO" id="GO:0016853">
    <property type="term" value="F:isomerase activity"/>
    <property type="evidence" value="ECO:0007669"/>
    <property type="project" value="UniProtKB-KW"/>
</dbReference>
<sequence length="232" mass="24746">MSTTLSRIMLPLLKTSSSEAFCNASLNRRAALGLMALAAAPGFAMRANAQDGDGLDTEMIVNDPADPKAGNASGDVTIVYFFDYNCPFCKKTMGPLNTAVKQDGKVRLVYKDWPILTSASIYGAKLALAAHYQGRYSQAHHALMGIPGGKVPEEKMRKAVAGAGLDMARLERDMKAKDAEITALLRRHGAQADALGLAGTPVFLIGPFLVASALDEAGFRQVISDARERDSN</sequence>
<dbReference type="InterPro" id="IPR036249">
    <property type="entry name" value="Thioredoxin-like_sf"/>
</dbReference>
<dbReference type="eggNOG" id="COG1651">
    <property type="taxonomic scope" value="Bacteria"/>
</dbReference>
<evidence type="ECO:0000256" key="6">
    <source>
        <dbReference type="ARBA" id="ARBA00023284"/>
    </source>
</evidence>
<comment type="similarity">
    <text evidence="2">Belongs to the thioredoxin family. DsbA subfamily.</text>
</comment>
<dbReference type="Proteomes" id="UP000019849">
    <property type="component" value="Unassembled WGS sequence"/>
</dbReference>
<evidence type="ECO:0000256" key="5">
    <source>
        <dbReference type="ARBA" id="ARBA00023157"/>
    </source>
</evidence>
<comment type="function">
    <text evidence="1">May be required for disulfide bond formation in some proteins.</text>
</comment>
<dbReference type="PANTHER" id="PTHR13887">
    <property type="entry name" value="GLUTATHIONE S-TRANSFERASE KAPPA"/>
    <property type="match status" value="1"/>
</dbReference>
<dbReference type="STRING" id="69279.BG36_21605"/>
<reference evidence="10 12" key="2">
    <citation type="submission" date="2019-03" db="EMBL/GenBank/DDBJ databases">
        <title>Genomic Encyclopedia of Type Strains, Phase IV (KMG-IV): sequencing the most valuable type-strain genomes for metagenomic binning, comparative biology and taxonomic classification.</title>
        <authorList>
            <person name="Goeker M."/>
        </authorList>
    </citation>
    <scope>NUCLEOTIDE SEQUENCE [LARGE SCALE GENOMIC DNA]</scope>
    <source>
        <strain evidence="10 12">DSM 11603</strain>
    </source>
</reference>
<dbReference type="InterPro" id="IPR013766">
    <property type="entry name" value="Thioredoxin_domain"/>
</dbReference>
<feature type="chain" id="PRO_5044537778" evidence="7">
    <location>
        <begin position="50"/>
        <end position="232"/>
    </location>
</feature>
<evidence type="ECO:0000259" key="8">
    <source>
        <dbReference type="PROSITE" id="PS51352"/>
    </source>
</evidence>
<keyword evidence="12" id="KW-1185">Reference proteome</keyword>
<keyword evidence="4" id="KW-0560">Oxidoreductase</keyword>
<accession>A0A011TZX8</accession>
<gene>
    <name evidence="9" type="ORF">BG36_21605</name>
    <name evidence="10" type="ORF">DES43_104138</name>
</gene>
<dbReference type="AlphaFoldDB" id="A0A011TZX8"/>
<keyword evidence="3 7" id="KW-0732">Signal</keyword>
<comment type="caution">
    <text evidence="9">The sequence shown here is derived from an EMBL/GenBank/DDBJ whole genome shotgun (WGS) entry which is preliminary data.</text>
</comment>
<dbReference type="Gene3D" id="3.40.30.10">
    <property type="entry name" value="Glutaredoxin"/>
    <property type="match status" value="1"/>
</dbReference>
<reference evidence="9 11" key="1">
    <citation type="submission" date="2014-02" db="EMBL/GenBank/DDBJ databases">
        <title>Aquamicrobium defluvii Genome sequencing.</title>
        <authorList>
            <person name="Wang X."/>
        </authorList>
    </citation>
    <scope>NUCLEOTIDE SEQUENCE [LARGE SCALE GENOMIC DNA]</scope>
    <source>
        <strain evidence="9 11">W13Z1</strain>
    </source>
</reference>
<dbReference type="CDD" id="cd03023">
    <property type="entry name" value="DsbA_Com1_like"/>
    <property type="match status" value="1"/>
</dbReference>
<evidence type="ECO:0000256" key="2">
    <source>
        <dbReference type="ARBA" id="ARBA00005791"/>
    </source>
</evidence>
<dbReference type="HOGENOM" id="CLU_000288_47_4_5"/>
<feature type="signal peptide" evidence="7">
    <location>
        <begin position="1"/>
        <end position="49"/>
    </location>
</feature>
<evidence type="ECO:0000256" key="4">
    <source>
        <dbReference type="ARBA" id="ARBA00023002"/>
    </source>
</evidence>
<evidence type="ECO:0000313" key="10">
    <source>
        <dbReference type="EMBL" id="TDR36812.1"/>
    </source>
</evidence>
<protein>
    <submittedName>
        <fullName evidence="9">DSBA oxidoreductase</fullName>
    </submittedName>
    <submittedName>
        <fullName evidence="10">Protein-disulfide isomerase</fullName>
    </submittedName>
</protein>
<evidence type="ECO:0000256" key="1">
    <source>
        <dbReference type="ARBA" id="ARBA00003565"/>
    </source>
</evidence>
<evidence type="ECO:0000256" key="3">
    <source>
        <dbReference type="ARBA" id="ARBA00022729"/>
    </source>
</evidence>
<keyword evidence="5" id="KW-1015">Disulfide bond</keyword>
<evidence type="ECO:0000256" key="7">
    <source>
        <dbReference type="SAM" id="SignalP"/>
    </source>
</evidence>
<evidence type="ECO:0000313" key="12">
    <source>
        <dbReference type="Proteomes" id="UP000294958"/>
    </source>
</evidence>
<proteinExistence type="inferred from homology"/>
<evidence type="ECO:0000313" key="9">
    <source>
        <dbReference type="EMBL" id="EXL09697.1"/>
    </source>
</evidence>